<evidence type="ECO:0000256" key="14">
    <source>
        <dbReference type="SAM" id="Phobius"/>
    </source>
</evidence>
<dbReference type="Gene3D" id="6.10.340.10">
    <property type="match status" value="1"/>
</dbReference>
<keyword evidence="8" id="KW-0547">Nucleotide-binding</keyword>
<evidence type="ECO:0000256" key="2">
    <source>
        <dbReference type="ARBA" id="ARBA00004651"/>
    </source>
</evidence>
<organism evidence="17 18">
    <name type="scientific">Candidatus Blautia pullistercoris</name>
    <dbReference type="NCBI Taxonomy" id="2838499"/>
    <lineage>
        <taxon>Bacteria</taxon>
        <taxon>Bacillati</taxon>
        <taxon>Bacillota</taxon>
        <taxon>Clostridia</taxon>
        <taxon>Lachnospirales</taxon>
        <taxon>Lachnospiraceae</taxon>
        <taxon>Blautia</taxon>
    </lineage>
</organism>
<keyword evidence="11 14" id="KW-1133">Transmembrane helix</keyword>
<dbReference type="Pfam" id="PF00672">
    <property type="entry name" value="HAMP"/>
    <property type="match status" value="1"/>
</dbReference>
<dbReference type="InterPro" id="IPR036097">
    <property type="entry name" value="HisK_dim/P_sf"/>
</dbReference>
<sequence length="456" mass="52203">MKKSRFRWRITLWFSLALLLMCLLMGIAVISLYRVKIENDVLDQLQLTVDQCAEIIGKEPELQAVLRGNGAKEIESSVFLQDSVFLTIYHEDQTRACGLFLYGEDKEIPLHDGQIRRLKAEGSRCCLYDRYIALEEGGLWVRGFAYLGTDTAYLLSGLWDIFLVFPLILAAALFGGYWLAGRFLQPVSRISRTAENIRKSGDLTRRVKTKDTGDELAALAENFNAMFDRLEKNFEAERQFTSNASHELRTPVTVILAQCEYALTNTVDHKELKEALQVVQRQGYRMSQLIETLLLLTRIEQNTGDYPMEDTNVSALTRDICQDAAMLPEQEITLETEIREGIWLKVNPRLYRTMLDNLLRNAYRYGREKGKIQVSLTEENGIVRLKVKDNGMGIEEKDLPHIWERFYRGDASRKKKGLGLGLSMAWQIVQYHRARITVESAAGKGTEFCVRFDSLS</sequence>
<name>A0A9D2AN07_9FIRM</name>
<dbReference type="SMART" id="SM00387">
    <property type="entry name" value="HATPase_c"/>
    <property type="match status" value="1"/>
</dbReference>
<dbReference type="Gene3D" id="3.30.565.10">
    <property type="entry name" value="Histidine kinase-like ATPase, C-terminal domain"/>
    <property type="match status" value="1"/>
</dbReference>
<keyword evidence="7 14" id="KW-0812">Transmembrane</keyword>
<dbReference type="Pfam" id="PF00512">
    <property type="entry name" value="HisKA"/>
    <property type="match status" value="1"/>
</dbReference>
<dbReference type="PROSITE" id="PS50109">
    <property type="entry name" value="HIS_KIN"/>
    <property type="match status" value="1"/>
</dbReference>
<dbReference type="SUPFAM" id="SSF55874">
    <property type="entry name" value="ATPase domain of HSP90 chaperone/DNA topoisomerase II/histidine kinase"/>
    <property type="match status" value="1"/>
</dbReference>
<evidence type="ECO:0000256" key="1">
    <source>
        <dbReference type="ARBA" id="ARBA00000085"/>
    </source>
</evidence>
<evidence type="ECO:0000256" key="10">
    <source>
        <dbReference type="ARBA" id="ARBA00022840"/>
    </source>
</evidence>
<dbReference type="EMBL" id="DXFG01000261">
    <property type="protein sequence ID" value="HIX38523.1"/>
    <property type="molecule type" value="Genomic_DNA"/>
</dbReference>
<dbReference type="FunFam" id="1.10.287.130:FF:000001">
    <property type="entry name" value="Two-component sensor histidine kinase"/>
    <property type="match status" value="1"/>
</dbReference>
<dbReference type="SMART" id="SM00388">
    <property type="entry name" value="HisKA"/>
    <property type="match status" value="1"/>
</dbReference>
<dbReference type="InterPro" id="IPR003661">
    <property type="entry name" value="HisK_dim/P_dom"/>
</dbReference>
<dbReference type="SMART" id="SM00304">
    <property type="entry name" value="HAMP"/>
    <property type="match status" value="1"/>
</dbReference>
<evidence type="ECO:0000256" key="8">
    <source>
        <dbReference type="ARBA" id="ARBA00022741"/>
    </source>
</evidence>
<evidence type="ECO:0000313" key="17">
    <source>
        <dbReference type="EMBL" id="HIX38523.1"/>
    </source>
</evidence>
<dbReference type="AlphaFoldDB" id="A0A9D2AN07"/>
<dbReference type="SUPFAM" id="SSF47384">
    <property type="entry name" value="Homodimeric domain of signal transducing histidine kinase"/>
    <property type="match status" value="1"/>
</dbReference>
<keyword evidence="10" id="KW-0067">ATP-binding</keyword>
<keyword evidence="6" id="KW-0808">Transferase</keyword>
<dbReference type="FunFam" id="3.30.565.10:FF:000006">
    <property type="entry name" value="Sensor histidine kinase WalK"/>
    <property type="match status" value="1"/>
</dbReference>
<evidence type="ECO:0000256" key="12">
    <source>
        <dbReference type="ARBA" id="ARBA00023012"/>
    </source>
</evidence>
<evidence type="ECO:0000313" key="18">
    <source>
        <dbReference type="Proteomes" id="UP000824230"/>
    </source>
</evidence>
<feature type="domain" description="Histidine kinase" evidence="15">
    <location>
        <begin position="243"/>
        <end position="456"/>
    </location>
</feature>
<dbReference type="InterPro" id="IPR003660">
    <property type="entry name" value="HAMP_dom"/>
</dbReference>
<evidence type="ECO:0000256" key="4">
    <source>
        <dbReference type="ARBA" id="ARBA00022475"/>
    </source>
</evidence>
<dbReference type="Pfam" id="PF02518">
    <property type="entry name" value="HATPase_c"/>
    <property type="match status" value="1"/>
</dbReference>
<evidence type="ECO:0000259" key="15">
    <source>
        <dbReference type="PROSITE" id="PS50109"/>
    </source>
</evidence>
<feature type="domain" description="HAMP" evidence="16">
    <location>
        <begin position="181"/>
        <end position="235"/>
    </location>
</feature>
<dbReference type="InterPro" id="IPR050398">
    <property type="entry name" value="HssS/ArlS-like"/>
</dbReference>
<keyword evidence="12" id="KW-0902">Two-component regulatory system</keyword>
<dbReference type="CDD" id="cd00082">
    <property type="entry name" value="HisKA"/>
    <property type="match status" value="1"/>
</dbReference>
<keyword evidence="13 14" id="KW-0472">Membrane</keyword>
<reference evidence="17" key="1">
    <citation type="journal article" date="2021" name="PeerJ">
        <title>Extensive microbial diversity within the chicken gut microbiome revealed by metagenomics and culture.</title>
        <authorList>
            <person name="Gilroy R."/>
            <person name="Ravi A."/>
            <person name="Getino M."/>
            <person name="Pursley I."/>
            <person name="Horton D.L."/>
            <person name="Alikhan N.F."/>
            <person name="Baker D."/>
            <person name="Gharbi K."/>
            <person name="Hall N."/>
            <person name="Watson M."/>
            <person name="Adriaenssens E.M."/>
            <person name="Foster-Nyarko E."/>
            <person name="Jarju S."/>
            <person name="Secka A."/>
            <person name="Antonio M."/>
            <person name="Oren A."/>
            <person name="Chaudhuri R.R."/>
            <person name="La Ragione R."/>
            <person name="Hildebrand F."/>
            <person name="Pallen M.J."/>
        </authorList>
    </citation>
    <scope>NUCLEOTIDE SEQUENCE</scope>
    <source>
        <strain evidence="17">ChiHjej12B11-1927</strain>
    </source>
</reference>
<dbReference type="PANTHER" id="PTHR45528">
    <property type="entry name" value="SENSOR HISTIDINE KINASE CPXA"/>
    <property type="match status" value="1"/>
</dbReference>
<dbReference type="InterPro" id="IPR003594">
    <property type="entry name" value="HATPase_dom"/>
</dbReference>
<dbReference type="Proteomes" id="UP000824230">
    <property type="component" value="Unassembled WGS sequence"/>
</dbReference>
<dbReference type="Gene3D" id="1.10.287.130">
    <property type="match status" value="1"/>
</dbReference>
<protein>
    <recommendedName>
        <fullName evidence="3">histidine kinase</fullName>
        <ecNumber evidence="3">2.7.13.3</ecNumber>
    </recommendedName>
</protein>
<dbReference type="PROSITE" id="PS50885">
    <property type="entry name" value="HAMP"/>
    <property type="match status" value="1"/>
</dbReference>
<dbReference type="InterPro" id="IPR004358">
    <property type="entry name" value="Sig_transdc_His_kin-like_C"/>
</dbReference>
<dbReference type="GO" id="GO:0005886">
    <property type="term" value="C:plasma membrane"/>
    <property type="evidence" value="ECO:0007669"/>
    <property type="project" value="UniProtKB-SubCell"/>
</dbReference>
<evidence type="ECO:0000256" key="5">
    <source>
        <dbReference type="ARBA" id="ARBA00022553"/>
    </source>
</evidence>
<reference evidence="17" key="2">
    <citation type="submission" date="2021-04" db="EMBL/GenBank/DDBJ databases">
        <authorList>
            <person name="Gilroy R."/>
        </authorList>
    </citation>
    <scope>NUCLEOTIDE SEQUENCE</scope>
    <source>
        <strain evidence="17">ChiHjej12B11-1927</strain>
    </source>
</reference>
<comment type="catalytic activity">
    <reaction evidence="1">
        <text>ATP + protein L-histidine = ADP + protein N-phospho-L-histidine.</text>
        <dbReference type="EC" id="2.7.13.3"/>
    </reaction>
</comment>
<evidence type="ECO:0000256" key="6">
    <source>
        <dbReference type="ARBA" id="ARBA00022679"/>
    </source>
</evidence>
<evidence type="ECO:0000256" key="3">
    <source>
        <dbReference type="ARBA" id="ARBA00012438"/>
    </source>
</evidence>
<dbReference type="EC" id="2.7.13.3" evidence="3"/>
<keyword evidence="5" id="KW-0597">Phosphoprotein</keyword>
<accession>A0A9D2AN07</accession>
<evidence type="ECO:0000256" key="9">
    <source>
        <dbReference type="ARBA" id="ARBA00022777"/>
    </source>
</evidence>
<dbReference type="SUPFAM" id="SSF158472">
    <property type="entry name" value="HAMP domain-like"/>
    <property type="match status" value="1"/>
</dbReference>
<feature type="transmembrane region" description="Helical" evidence="14">
    <location>
        <begin position="12"/>
        <end position="33"/>
    </location>
</feature>
<evidence type="ECO:0000256" key="7">
    <source>
        <dbReference type="ARBA" id="ARBA00022692"/>
    </source>
</evidence>
<proteinExistence type="predicted"/>
<gene>
    <name evidence="17" type="ORF">H9738_11755</name>
</gene>
<evidence type="ECO:0000256" key="11">
    <source>
        <dbReference type="ARBA" id="ARBA00022989"/>
    </source>
</evidence>
<comment type="subcellular location">
    <subcellularLocation>
        <location evidence="2">Cell membrane</location>
        <topology evidence="2">Multi-pass membrane protein</topology>
    </subcellularLocation>
</comment>
<dbReference type="PANTHER" id="PTHR45528:SF1">
    <property type="entry name" value="SENSOR HISTIDINE KINASE CPXA"/>
    <property type="match status" value="1"/>
</dbReference>
<feature type="transmembrane region" description="Helical" evidence="14">
    <location>
        <begin position="161"/>
        <end position="180"/>
    </location>
</feature>
<comment type="caution">
    <text evidence="17">The sequence shown here is derived from an EMBL/GenBank/DDBJ whole genome shotgun (WGS) entry which is preliminary data.</text>
</comment>
<dbReference type="GO" id="GO:0000155">
    <property type="term" value="F:phosphorelay sensor kinase activity"/>
    <property type="evidence" value="ECO:0007669"/>
    <property type="project" value="InterPro"/>
</dbReference>
<evidence type="ECO:0000256" key="13">
    <source>
        <dbReference type="ARBA" id="ARBA00023136"/>
    </source>
</evidence>
<dbReference type="PRINTS" id="PR00344">
    <property type="entry name" value="BCTRLSENSOR"/>
</dbReference>
<dbReference type="InterPro" id="IPR036890">
    <property type="entry name" value="HATPase_C_sf"/>
</dbReference>
<dbReference type="CDD" id="cd06225">
    <property type="entry name" value="HAMP"/>
    <property type="match status" value="1"/>
</dbReference>
<evidence type="ECO:0000259" key="16">
    <source>
        <dbReference type="PROSITE" id="PS50885"/>
    </source>
</evidence>
<dbReference type="GO" id="GO:0005524">
    <property type="term" value="F:ATP binding"/>
    <property type="evidence" value="ECO:0007669"/>
    <property type="project" value="UniProtKB-KW"/>
</dbReference>
<dbReference type="CDD" id="cd00075">
    <property type="entry name" value="HATPase"/>
    <property type="match status" value="1"/>
</dbReference>
<keyword evidence="4" id="KW-1003">Cell membrane</keyword>
<keyword evidence="9 17" id="KW-0418">Kinase</keyword>
<dbReference type="InterPro" id="IPR005467">
    <property type="entry name" value="His_kinase_dom"/>
</dbReference>